<evidence type="ECO:0000256" key="5">
    <source>
        <dbReference type="RuleBase" id="RU369093"/>
    </source>
</evidence>
<name>A0A7J6I5B5_CANSA</name>
<dbReference type="FunFam" id="3.30.40.10:FF:000442">
    <property type="entry name" value="RING-type E3 ubiquitin transferase"/>
    <property type="match status" value="1"/>
</dbReference>
<dbReference type="SUPFAM" id="SSF48371">
    <property type="entry name" value="ARM repeat"/>
    <property type="match status" value="1"/>
</dbReference>
<dbReference type="GO" id="GO:0061630">
    <property type="term" value="F:ubiquitin protein ligase activity"/>
    <property type="evidence" value="ECO:0007669"/>
    <property type="project" value="UniProtKB-UniRule"/>
</dbReference>
<comment type="pathway">
    <text evidence="2 5">Protein modification; protein ubiquitination.</text>
</comment>
<accession>A0A7J6I5B5</accession>
<comment type="function">
    <text evidence="5">Functions as an E3 ubiquitin ligase.</text>
</comment>
<feature type="domain" description="U-box" evidence="6">
    <location>
        <begin position="5"/>
        <end position="81"/>
    </location>
</feature>
<dbReference type="Gene3D" id="1.25.10.10">
    <property type="entry name" value="Leucine-rich Repeat Variant"/>
    <property type="match status" value="1"/>
</dbReference>
<dbReference type="Pfam" id="PF04564">
    <property type="entry name" value="U-box"/>
    <property type="match status" value="1"/>
</dbReference>
<evidence type="ECO:0000256" key="4">
    <source>
        <dbReference type="ARBA" id="ARBA00022786"/>
    </source>
</evidence>
<dbReference type="InterPro" id="IPR011989">
    <property type="entry name" value="ARM-like"/>
</dbReference>
<keyword evidence="4 5" id="KW-0833">Ubl conjugation pathway</keyword>
<dbReference type="Pfam" id="PF25598">
    <property type="entry name" value="ARM_PUB"/>
    <property type="match status" value="1"/>
</dbReference>
<evidence type="ECO:0000259" key="6">
    <source>
        <dbReference type="PROSITE" id="PS51698"/>
    </source>
</evidence>
<dbReference type="Proteomes" id="UP000583929">
    <property type="component" value="Unassembled WGS sequence"/>
</dbReference>
<dbReference type="EMBL" id="JAATIQ010000006">
    <property type="protein sequence ID" value="KAF4402782.1"/>
    <property type="molecule type" value="Genomic_DNA"/>
</dbReference>
<dbReference type="Gene3D" id="3.30.40.10">
    <property type="entry name" value="Zinc/RING finger domain, C3HC4 (zinc finger)"/>
    <property type="match status" value="1"/>
</dbReference>
<evidence type="ECO:0000256" key="3">
    <source>
        <dbReference type="ARBA" id="ARBA00022679"/>
    </source>
</evidence>
<dbReference type="PANTHER" id="PTHR22849:SF24">
    <property type="entry name" value="E3 UBIQUITIN-PROTEIN LIGASE PUB24"/>
    <property type="match status" value="1"/>
</dbReference>
<gene>
    <name evidence="7" type="ORF">G4B88_010234</name>
</gene>
<evidence type="ECO:0000313" key="8">
    <source>
        <dbReference type="Proteomes" id="UP000583929"/>
    </source>
</evidence>
<dbReference type="PROSITE" id="PS51698">
    <property type="entry name" value="U_BOX"/>
    <property type="match status" value="1"/>
</dbReference>
<keyword evidence="3 5" id="KW-0808">Transferase</keyword>
<dbReference type="PANTHER" id="PTHR22849">
    <property type="entry name" value="WDSAM1 PROTEIN"/>
    <property type="match status" value="1"/>
</dbReference>
<proteinExistence type="predicted"/>
<dbReference type="UniPathway" id="UPA00143"/>
<evidence type="ECO:0000256" key="1">
    <source>
        <dbReference type="ARBA" id="ARBA00000900"/>
    </source>
</evidence>
<dbReference type="SUPFAM" id="SSF57850">
    <property type="entry name" value="RING/U-box"/>
    <property type="match status" value="1"/>
</dbReference>
<dbReference type="InterPro" id="IPR058678">
    <property type="entry name" value="ARM_PUB"/>
</dbReference>
<comment type="catalytic activity">
    <reaction evidence="1 5">
        <text>S-ubiquitinyl-[E2 ubiquitin-conjugating enzyme]-L-cysteine + [acceptor protein]-L-lysine = [E2 ubiquitin-conjugating enzyme]-L-cysteine + N(6)-ubiquitinyl-[acceptor protein]-L-lysine.</text>
        <dbReference type="EC" id="2.3.2.27"/>
    </reaction>
</comment>
<dbReference type="InterPro" id="IPR016024">
    <property type="entry name" value="ARM-type_fold"/>
</dbReference>
<dbReference type="AlphaFoldDB" id="A0A7J6I5B5"/>
<dbReference type="GO" id="GO:0016567">
    <property type="term" value="P:protein ubiquitination"/>
    <property type="evidence" value="ECO:0007669"/>
    <property type="project" value="UniProtKB-UniRule"/>
</dbReference>
<dbReference type="EC" id="2.3.2.27" evidence="5"/>
<dbReference type="SMART" id="SM00504">
    <property type="entry name" value="Ubox"/>
    <property type="match status" value="1"/>
</dbReference>
<reference evidence="7 8" key="1">
    <citation type="journal article" date="2020" name="bioRxiv">
        <title>Sequence and annotation of 42 cannabis genomes reveals extensive copy number variation in cannabinoid synthesis and pathogen resistance genes.</title>
        <authorList>
            <person name="Mckernan K.J."/>
            <person name="Helbert Y."/>
            <person name="Kane L.T."/>
            <person name="Ebling H."/>
            <person name="Zhang L."/>
            <person name="Liu B."/>
            <person name="Eaton Z."/>
            <person name="Mclaughlin S."/>
            <person name="Kingan S."/>
            <person name="Baybayan P."/>
            <person name="Concepcion G."/>
            <person name="Jordan M."/>
            <person name="Riva A."/>
            <person name="Barbazuk W."/>
            <person name="Harkins T."/>
        </authorList>
    </citation>
    <scope>NUCLEOTIDE SEQUENCE [LARGE SCALE GENOMIC DNA]</scope>
    <source>
        <strain evidence="8">cv. Jamaican Lion 4</strain>
        <tissue evidence="7">Leaf</tissue>
    </source>
</reference>
<comment type="caution">
    <text evidence="7">The sequence shown here is derived from an EMBL/GenBank/DDBJ whole genome shotgun (WGS) entry which is preliminary data.</text>
</comment>
<dbReference type="InterPro" id="IPR013083">
    <property type="entry name" value="Znf_RING/FYVE/PHD"/>
</dbReference>
<dbReference type="CDD" id="cd16664">
    <property type="entry name" value="RING-Ubox_PUB"/>
    <property type="match status" value="1"/>
</dbReference>
<dbReference type="InterPro" id="IPR045210">
    <property type="entry name" value="RING-Ubox_PUB"/>
</dbReference>
<keyword evidence="8" id="KW-1185">Reference proteome</keyword>
<organism evidence="7 8">
    <name type="scientific">Cannabis sativa</name>
    <name type="common">Hemp</name>
    <name type="synonym">Marijuana</name>
    <dbReference type="NCBI Taxonomy" id="3483"/>
    <lineage>
        <taxon>Eukaryota</taxon>
        <taxon>Viridiplantae</taxon>
        <taxon>Streptophyta</taxon>
        <taxon>Embryophyta</taxon>
        <taxon>Tracheophyta</taxon>
        <taxon>Spermatophyta</taxon>
        <taxon>Magnoliopsida</taxon>
        <taxon>eudicotyledons</taxon>
        <taxon>Gunneridae</taxon>
        <taxon>Pentapetalae</taxon>
        <taxon>rosids</taxon>
        <taxon>fabids</taxon>
        <taxon>Rosales</taxon>
        <taxon>Cannabaceae</taxon>
        <taxon>Cannabis</taxon>
    </lineage>
</organism>
<evidence type="ECO:0000256" key="2">
    <source>
        <dbReference type="ARBA" id="ARBA00004906"/>
    </source>
</evidence>
<dbReference type="InterPro" id="IPR003613">
    <property type="entry name" value="Ubox_domain"/>
</dbReference>
<dbReference type="InterPro" id="IPR045185">
    <property type="entry name" value="PUB22/23/24-like"/>
</dbReference>
<sequence>MEDIEVPHYFTCPISLQIMKDPVTVITGITYDRDSIEHWLFKLHNQTCPVTKQPLPLNSDLTPNHNLRRLIQSWCTQNSARGINRIPTPKPPLTKDQILKLLKDLTLRRQPQIKIIKQLQNLAAENGRNSQLMAETGVFEHMLCFIVTCVDDQNNHDQVLITEALSIINLLRPRISPAELDRVRARTDRVMDSLAWILGCSFVENHVKGEILTLLKLFIENYSNPSELGRLNRQFFEYVVGVLKGNMGNNDKFINIALEIIMRICPLGRNRVTLVESGAVFELVDIGFGSGVSNKRIEIVLGVLFQLCCCAEGRAEFLRHKGSIFFVSNRIFRLSSMADDRAVKILSLICRFSGTKQVVQEMVEVGAVLKLCVLLQTHECNDSLKEKAREILKSHYEEWKNSPCLCVLLQTHECDDSLKEKAREILKSHYEEWKNSPCVGDHYPYLNSTLSS</sequence>
<protein>
    <recommendedName>
        <fullName evidence="5 6">U-box domain-containing protein</fullName>
        <ecNumber evidence="5">2.3.2.27</ecNumber>
    </recommendedName>
    <alternativeName>
        <fullName evidence="5">RING-type E3 ubiquitin transferase PUB</fullName>
    </alternativeName>
</protein>
<evidence type="ECO:0000313" key="7">
    <source>
        <dbReference type="EMBL" id="KAF4402782.1"/>
    </source>
</evidence>